<dbReference type="GO" id="GO:0047545">
    <property type="term" value="F:(S)-2-hydroxyglutarate dehydrogenase activity"/>
    <property type="evidence" value="ECO:0007669"/>
    <property type="project" value="TreeGrafter"/>
</dbReference>
<keyword evidence="8" id="KW-1185">Reference proteome</keyword>
<dbReference type="Gene3D" id="3.50.50.60">
    <property type="entry name" value="FAD/NAD(P)-binding domain"/>
    <property type="match status" value="1"/>
</dbReference>
<dbReference type="InterPro" id="IPR006076">
    <property type="entry name" value="FAD-dep_OxRdtase"/>
</dbReference>
<dbReference type="OrthoDB" id="9801699at2"/>
<dbReference type="EC" id="1.1.3.-" evidence="7"/>
<dbReference type="PANTHER" id="PTHR43104">
    <property type="entry name" value="L-2-HYDROXYGLUTARATE DEHYDROGENASE, MITOCHONDRIAL"/>
    <property type="match status" value="1"/>
</dbReference>
<dbReference type="EMBL" id="CP041692">
    <property type="protein sequence ID" value="QDP98714.1"/>
    <property type="molecule type" value="Genomic_DNA"/>
</dbReference>
<comment type="cofactor">
    <cofactor evidence="1">
        <name>FAD</name>
        <dbReference type="ChEBI" id="CHEBI:57692"/>
    </cofactor>
</comment>
<sequence>MGAGVVGLALARRLAAEAEIVVVDKENQVAAHQSGHNSGVVHSGVYYAPGSLKARLCRRGAVLLRDYCRDRNLPHRELGKVIVARDDREVVRLRELQRRSEANQVPGIRWLSAGELTELEPAVRGRAGLHSPSAAIVDFRRVARAYAADVEAAGGRLLLGQAVTSIRRQGDRVELIAGEQRMILDRLIICAGLHSDRLARMAGDERGPMIIAFRGEYYRLVAERSGLVNGLVYPVPDPAYPFLGVHFTPGVDGTVHIGPNAVMALAREGYRRRDVDLADLVRELSWPGTWRLARRHWRAGARELYGSMIKRAYLNEARSYLPALCSQDVVRAPAGVRAQALDADGQLVDDFRISTIGPITAVRNAPSPAATSSLAIAEHIADLLHR</sequence>
<name>A0A516Q5L3_9ACTN</name>
<evidence type="ECO:0000256" key="4">
    <source>
        <dbReference type="ARBA" id="ARBA00023002"/>
    </source>
</evidence>
<evidence type="ECO:0000313" key="7">
    <source>
        <dbReference type="EMBL" id="QDP98714.1"/>
    </source>
</evidence>
<dbReference type="AlphaFoldDB" id="A0A516Q5L3"/>
<proteinExistence type="inferred from homology"/>
<keyword evidence="2" id="KW-0285">Flavoprotein</keyword>
<dbReference type="KEGG" id="mik:FOE78_10205"/>
<keyword evidence="3" id="KW-0274">FAD</keyword>
<accession>A0A516Q5L3</accession>
<evidence type="ECO:0000256" key="2">
    <source>
        <dbReference type="ARBA" id="ARBA00022630"/>
    </source>
</evidence>
<reference evidence="7 8" key="1">
    <citation type="submission" date="2019-07" db="EMBL/GenBank/DDBJ databases">
        <title>Microlunatus dokdonensis sp. nov. isolated from the rhizospheric soil of the wild plant Elymus tsukushiensis.</title>
        <authorList>
            <person name="Ghim S.-Y."/>
            <person name="Hwang Y.-J."/>
            <person name="Son J.-S."/>
            <person name="Shin J.-H."/>
        </authorList>
    </citation>
    <scope>NUCLEOTIDE SEQUENCE [LARGE SCALE GENOMIC DNA]</scope>
    <source>
        <strain evidence="7 8">KUDC0627</strain>
    </source>
</reference>
<dbReference type="InterPro" id="IPR036188">
    <property type="entry name" value="FAD/NAD-bd_sf"/>
</dbReference>
<comment type="similarity">
    <text evidence="5">Belongs to the L2HGDH family.</text>
</comment>
<evidence type="ECO:0000256" key="5">
    <source>
        <dbReference type="ARBA" id="ARBA00037941"/>
    </source>
</evidence>
<dbReference type="PANTHER" id="PTHR43104:SF2">
    <property type="entry name" value="L-2-HYDROXYGLUTARATE DEHYDROGENASE, MITOCHONDRIAL"/>
    <property type="match status" value="1"/>
</dbReference>
<feature type="domain" description="FAD dependent oxidoreductase" evidence="6">
    <location>
        <begin position="2"/>
        <end position="383"/>
    </location>
</feature>
<evidence type="ECO:0000256" key="3">
    <source>
        <dbReference type="ARBA" id="ARBA00022827"/>
    </source>
</evidence>
<organism evidence="7 8">
    <name type="scientific">Microlunatus elymi</name>
    <dbReference type="NCBI Taxonomy" id="2596828"/>
    <lineage>
        <taxon>Bacteria</taxon>
        <taxon>Bacillati</taxon>
        <taxon>Actinomycetota</taxon>
        <taxon>Actinomycetes</taxon>
        <taxon>Propionibacteriales</taxon>
        <taxon>Propionibacteriaceae</taxon>
        <taxon>Microlunatus</taxon>
    </lineage>
</organism>
<keyword evidence="4 7" id="KW-0560">Oxidoreductase</keyword>
<dbReference type="Pfam" id="PF01266">
    <property type="entry name" value="DAO"/>
    <property type="match status" value="1"/>
</dbReference>
<protein>
    <submittedName>
        <fullName evidence="7">L-2-hydroxyglutarate oxidase</fullName>
        <ecNumber evidence="7">1.1.3.-</ecNumber>
    </submittedName>
</protein>
<dbReference type="NCBIfam" id="NF008726">
    <property type="entry name" value="PRK11728.1"/>
    <property type="match status" value="1"/>
</dbReference>
<evidence type="ECO:0000313" key="8">
    <source>
        <dbReference type="Proteomes" id="UP000319263"/>
    </source>
</evidence>
<evidence type="ECO:0000256" key="1">
    <source>
        <dbReference type="ARBA" id="ARBA00001974"/>
    </source>
</evidence>
<dbReference type="Proteomes" id="UP000319263">
    <property type="component" value="Chromosome"/>
</dbReference>
<gene>
    <name evidence="7" type="primary">lhgO</name>
    <name evidence="7" type="ORF">FOE78_10205</name>
</gene>
<evidence type="ECO:0000259" key="6">
    <source>
        <dbReference type="Pfam" id="PF01266"/>
    </source>
</evidence>
<dbReference type="SUPFAM" id="SSF51905">
    <property type="entry name" value="FAD/NAD(P)-binding domain"/>
    <property type="match status" value="1"/>
</dbReference>
<dbReference type="Gene3D" id="3.30.9.10">
    <property type="entry name" value="D-Amino Acid Oxidase, subunit A, domain 2"/>
    <property type="match status" value="1"/>
</dbReference>